<organism evidence="1">
    <name type="scientific">marine sediment metagenome</name>
    <dbReference type="NCBI Taxonomy" id="412755"/>
    <lineage>
        <taxon>unclassified sequences</taxon>
        <taxon>metagenomes</taxon>
        <taxon>ecological metagenomes</taxon>
    </lineage>
</organism>
<protein>
    <submittedName>
        <fullName evidence="1">Uncharacterized protein</fullName>
    </submittedName>
</protein>
<dbReference type="EMBL" id="LAZR01001955">
    <property type="protein sequence ID" value="KKN36610.1"/>
    <property type="molecule type" value="Genomic_DNA"/>
</dbReference>
<dbReference type="AlphaFoldDB" id="A0A0F9PY79"/>
<proteinExistence type="predicted"/>
<reference evidence="1" key="1">
    <citation type="journal article" date="2015" name="Nature">
        <title>Complex archaea that bridge the gap between prokaryotes and eukaryotes.</title>
        <authorList>
            <person name="Spang A."/>
            <person name="Saw J.H."/>
            <person name="Jorgensen S.L."/>
            <person name="Zaremba-Niedzwiedzka K."/>
            <person name="Martijn J."/>
            <person name="Lind A.E."/>
            <person name="van Eijk R."/>
            <person name="Schleper C."/>
            <person name="Guy L."/>
            <person name="Ettema T.J."/>
        </authorList>
    </citation>
    <scope>NUCLEOTIDE SEQUENCE</scope>
</reference>
<accession>A0A0F9PY79</accession>
<evidence type="ECO:0000313" key="1">
    <source>
        <dbReference type="EMBL" id="KKN36610.1"/>
    </source>
</evidence>
<name>A0A0F9PY79_9ZZZZ</name>
<comment type="caution">
    <text evidence="1">The sequence shown here is derived from an EMBL/GenBank/DDBJ whole genome shotgun (WGS) entry which is preliminary data.</text>
</comment>
<sequence>MARRSSTFRSRHVNIPKESRTTLVFDETAQFKGDKDNRKYYKCWNCGQICHEGEHQLGGSKSGDAIEHFDFTIASSGIISGDKLSTLSILGDLRTSMASLELNSSGGTKTVLHSHRTTGNGCPLCHSLNWRGDYP</sequence>
<gene>
    <name evidence="1" type="ORF">LCGC14_0771970</name>
</gene>